<dbReference type="InterPro" id="IPR011251">
    <property type="entry name" value="Luciferase-like_dom"/>
</dbReference>
<dbReference type="SUPFAM" id="SSF51679">
    <property type="entry name" value="Bacterial luciferase-like"/>
    <property type="match status" value="1"/>
</dbReference>
<gene>
    <name evidence="2" type="ORF">E0H50_13665</name>
</gene>
<dbReference type="AlphaFoldDB" id="A0A4R0IMT8"/>
<accession>A0A4R0IMT8</accession>
<proteinExistence type="predicted"/>
<dbReference type="Gene3D" id="3.20.20.30">
    <property type="entry name" value="Luciferase-like domain"/>
    <property type="match status" value="1"/>
</dbReference>
<feature type="domain" description="Luciferase-like" evidence="1">
    <location>
        <begin position="15"/>
        <end position="233"/>
    </location>
</feature>
<dbReference type="InterPro" id="IPR036661">
    <property type="entry name" value="Luciferase-like_sf"/>
</dbReference>
<comment type="caution">
    <text evidence="2">The sequence shown here is derived from an EMBL/GenBank/DDBJ whole genome shotgun (WGS) entry which is preliminary data.</text>
</comment>
<dbReference type="Proteomes" id="UP000292695">
    <property type="component" value="Unassembled WGS sequence"/>
</dbReference>
<reference evidence="2 3" key="1">
    <citation type="submission" date="2019-02" db="EMBL/GenBank/DDBJ databases">
        <title>Kribbella capetownensis sp. nov. and Kribbella speibonae sp. nov., isolated from soil.</title>
        <authorList>
            <person name="Curtis S.M."/>
            <person name="Norton I."/>
            <person name="Everest G.J."/>
            <person name="Meyers P.R."/>
        </authorList>
    </citation>
    <scope>NUCLEOTIDE SEQUENCE [LARGE SCALE GENOMIC DNA]</scope>
    <source>
        <strain evidence="2 3">DSM 27082</strain>
    </source>
</reference>
<name>A0A4R0IMT8_9ACTN</name>
<dbReference type="OrthoDB" id="5723200at2"/>
<dbReference type="InterPro" id="IPR051260">
    <property type="entry name" value="Diverse_substr_monoxygenases"/>
</dbReference>
<organism evidence="2 3">
    <name type="scientific">Kribbella sindirgiensis</name>
    <dbReference type="NCBI Taxonomy" id="1124744"/>
    <lineage>
        <taxon>Bacteria</taxon>
        <taxon>Bacillati</taxon>
        <taxon>Actinomycetota</taxon>
        <taxon>Actinomycetes</taxon>
        <taxon>Propionibacteriales</taxon>
        <taxon>Kribbellaceae</taxon>
        <taxon>Kribbella</taxon>
    </lineage>
</organism>
<dbReference type="PANTHER" id="PTHR30011">
    <property type="entry name" value="ALKANESULFONATE MONOOXYGENASE-RELATED"/>
    <property type="match status" value="1"/>
</dbReference>
<evidence type="ECO:0000313" key="2">
    <source>
        <dbReference type="EMBL" id="TCC34933.1"/>
    </source>
</evidence>
<dbReference type="EMBL" id="SJKA01000004">
    <property type="protein sequence ID" value="TCC34933.1"/>
    <property type="molecule type" value="Genomic_DNA"/>
</dbReference>
<keyword evidence="3" id="KW-1185">Reference proteome</keyword>
<sequence length="283" mass="29819">MKIGIGMPNQVRNVQARGIPAWAAAAESAGFSSLSSFGRLAYPGVADTVALATAAGVTTTIALTSSVLIAPVWPAALLAKELAGIDAVSGGRLTVGIGVGPRPDDFTSEELAFADRGRRLDRDLAIYRDVWDGKPFGNGDNPAVSSDARRIPMLFGGFAPAALQRMARWGEGYITGALAPELVVQSLDAARSAWRSAGRTERLRLVAMSYFCLGDEDLAHRNVHDYYSSVPDFAGLVSQGVAVGPAAVKERVAAFKNMGVDELIFAPTVDDGDDLRRLADAVL</sequence>
<protein>
    <submittedName>
        <fullName evidence="2">LLM class flavin-dependent oxidoreductase</fullName>
    </submittedName>
</protein>
<dbReference type="PANTHER" id="PTHR30011:SF32">
    <property type="entry name" value="CONSERVED PROTEIN"/>
    <property type="match status" value="1"/>
</dbReference>
<evidence type="ECO:0000259" key="1">
    <source>
        <dbReference type="Pfam" id="PF00296"/>
    </source>
</evidence>
<dbReference type="GO" id="GO:0016705">
    <property type="term" value="F:oxidoreductase activity, acting on paired donors, with incorporation or reduction of molecular oxygen"/>
    <property type="evidence" value="ECO:0007669"/>
    <property type="project" value="InterPro"/>
</dbReference>
<dbReference type="Pfam" id="PF00296">
    <property type="entry name" value="Bac_luciferase"/>
    <property type="match status" value="1"/>
</dbReference>
<evidence type="ECO:0000313" key="3">
    <source>
        <dbReference type="Proteomes" id="UP000292695"/>
    </source>
</evidence>
<dbReference type="RefSeq" id="WP_131287818.1">
    <property type="nucleotide sequence ID" value="NZ_SJKA01000004.1"/>
</dbReference>